<reference evidence="3" key="1">
    <citation type="submission" date="2016-10" db="EMBL/GenBank/DDBJ databases">
        <title>Rodentibacter gen. nov. and new species.</title>
        <authorList>
            <person name="Christensen H."/>
        </authorList>
    </citation>
    <scope>NUCLEOTIDE SEQUENCE [LARGE SCALE GENOMIC DNA]</scope>
    <source>
        <strain evidence="3">Ppn152</strain>
    </source>
</reference>
<gene>
    <name evidence="2" type="ORF">BKG96_03925</name>
</gene>
<sequence>MILASLARYYRRLATQTDDVGNPKVPPYGFSEEKIGWILVLDKEGRLQDVVPNLTADKKPQPKLMSVPRPEKRTSGIKPNFLWDKTAYALGVEANKDKAQVKNKPVVQSEKNFEAFRQYHVALLQHEQDEGLQALYRFLQNWQPAQFADYPSLSETLDANVVFALDRPSALIHKREAAQTLWADCLKSDESEQGLCLISGEEAPIARLHPAIKGVFGGQSSGGSIISFNKESFASFGKEQGANAPVSEVSAFAYTTALNYLLRRENGHCLTIGDASTVFWAESADSETAAAAEDFFANIMTPPDDEQQSQKVFDILKQIAKGRPLQETRLELSPDTRFYILGLAPNAARISIRFWLDTTFGQLAVNMARYHQDLKIEPPAWRGKAPSVWRILLETTPKRKGADGRLKKSDSKDIPPQLAGEYMRSVLTGRTYPKTMLSRMIGRIRSDGYITGLRVAIIKAVLNRNNLHHTQEISMEVNSQKENIKLPVGLNKDETDIPYRLGRLFAILEVAQASALGNLNATVRDKFYGSASTSPQYVFPRLLENYNNHIAVLRKGRGAEWVKKPKSTANWLEREVGEIFQEFFSGEPFPRHLTLEEQGRFVVGYYHQKYTKQKEAPDDIGSALNNENDAEEIEESQGE</sequence>
<dbReference type="RefSeq" id="WP_077586450.1">
    <property type="nucleotide sequence ID" value="NZ_MLAE01000015.1"/>
</dbReference>
<dbReference type="EMBL" id="MLAE01000015">
    <property type="protein sequence ID" value="OOF79045.1"/>
    <property type="molecule type" value="Genomic_DNA"/>
</dbReference>
<organism evidence="2 3">
    <name type="scientific">Rodentibacter caecimuris</name>
    <dbReference type="NCBI Taxonomy" id="1796644"/>
    <lineage>
        <taxon>Bacteria</taxon>
        <taxon>Pseudomonadati</taxon>
        <taxon>Pseudomonadota</taxon>
        <taxon>Gammaproteobacteria</taxon>
        <taxon>Pasteurellales</taxon>
        <taxon>Pasteurellaceae</taxon>
        <taxon>Rodentibacter</taxon>
    </lineage>
</organism>
<comment type="caution">
    <text evidence="2">The sequence shown here is derived from an EMBL/GenBank/DDBJ whole genome shotgun (WGS) entry which is preliminary data.</text>
</comment>
<protein>
    <submittedName>
        <fullName evidence="2">Type I-C CRISPR-associated protein Cas8c/Csd1</fullName>
    </submittedName>
</protein>
<evidence type="ECO:0000313" key="3">
    <source>
        <dbReference type="Proteomes" id="UP000189114"/>
    </source>
</evidence>
<evidence type="ECO:0000313" key="2">
    <source>
        <dbReference type="EMBL" id="OOF79045.1"/>
    </source>
</evidence>
<name>A0A1V3KN68_9PAST</name>
<accession>A0A1V3KN68</accession>
<dbReference type="NCBIfam" id="TIGR01863">
    <property type="entry name" value="cas_Csd1"/>
    <property type="match status" value="1"/>
</dbReference>
<feature type="region of interest" description="Disordered" evidence="1">
    <location>
        <begin position="614"/>
        <end position="639"/>
    </location>
</feature>
<evidence type="ECO:0000256" key="1">
    <source>
        <dbReference type="SAM" id="MobiDB-lite"/>
    </source>
</evidence>
<dbReference type="AlphaFoldDB" id="A0A1V3KN68"/>
<dbReference type="CDD" id="cd09757">
    <property type="entry name" value="Cas8c_I-C"/>
    <property type="match status" value="1"/>
</dbReference>
<dbReference type="Pfam" id="PF09709">
    <property type="entry name" value="Cas_Csd1"/>
    <property type="match status" value="1"/>
</dbReference>
<dbReference type="InterPro" id="IPR010144">
    <property type="entry name" value="CRISPR-assoc_prot_Csd1-typ"/>
</dbReference>
<feature type="compositionally biased region" description="Acidic residues" evidence="1">
    <location>
        <begin position="628"/>
        <end position="639"/>
    </location>
</feature>
<dbReference type="Proteomes" id="UP000189114">
    <property type="component" value="Unassembled WGS sequence"/>
</dbReference>
<proteinExistence type="predicted"/>